<evidence type="ECO:0000313" key="10">
    <source>
        <dbReference type="Proteomes" id="UP001596505"/>
    </source>
</evidence>
<accession>A0ABW2PX30</accession>
<dbReference type="RefSeq" id="WP_380966757.1">
    <property type="nucleotide sequence ID" value="NZ_JBHTCO010000017.1"/>
</dbReference>
<dbReference type="EMBL" id="JBHTCO010000017">
    <property type="protein sequence ID" value="MFC7393928.1"/>
    <property type="molecule type" value="Genomic_DNA"/>
</dbReference>
<dbReference type="PANTHER" id="PTHR23521:SF2">
    <property type="entry name" value="TRANSPORTER MFS SUPERFAMILY"/>
    <property type="match status" value="1"/>
</dbReference>
<feature type="transmembrane region" description="Helical" evidence="7">
    <location>
        <begin position="329"/>
        <end position="352"/>
    </location>
</feature>
<name>A0ABW2PX30_9BACL</name>
<dbReference type="InterPro" id="IPR036259">
    <property type="entry name" value="MFS_trans_sf"/>
</dbReference>
<feature type="transmembrane region" description="Helical" evidence="7">
    <location>
        <begin position="76"/>
        <end position="94"/>
    </location>
</feature>
<feature type="transmembrane region" description="Helical" evidence="7">
    <location>
        <begin position="275"/>
        <end position="294"/>
    </location>
</feature>
<organism evidence="9 10">
    <name type="scientific">Scopulibacillus cellulosilyticus</name>
    <dbReference type="NCBI Taxonomy" id="2665665"/>
    <lineage>
        <taxon>Bacteria</taxon>
        <taxon>Bacillati</taxon>
        <taxon>Bacillota</taxon>
        <taxon>Bacilli</taxon>
        <taxon>Bacillales</taxon>
        <taxon>Sporolactobacillaceae</taxon>
        <taxon>Scopulibacillus</taxon>
    </lineage>
</organism>
<feature type="transmembrane region" description="Helical" evidence="7">
    <location>
        <begin position="300"/>
        <end position="322"/>
    </location>
</feature>
<keyword evidence="6 7" id="KW-0472">Membrane</keyword>
<feature type="transmembrane region" description="Helical" evidence="7">
    <location>
        <begin position="47"/>
        <end position="64"/>
    </location>
</feature>
<feature type="transmembrane region" description="Helical" evidence="7">
    <location>
        <begin position="206"/>
        <end position="225"/>
    </location>
</feature>
<sequence>MVIITYANFRFYLLVATVFVSGVSQGMLMPLLSILLEDSGTSSTLNGLNAAALYIGILIASPFMEKPTFRFGYKPMLIIGLMVDMISIFLFPFWQNFWFWFLLRLIIGFGDNMLHFAAQVWIMETSKPEKKGRDIAIYGFSFGLGFAVGPLMPRLLKFSIYYPFFIVSLICLAILILMLFLKNDYPDAHFHDQPQDFGVMKRYKKVILLGWAGLITTFGFGFFESSLNGNFPVFALRHGLNIEDISTLLPCFVAGGLITQMPLGSLGDRLGRGRLILIISFFGSFSFLTAGFIYHSFGGLMVIFAITGMFIGSLFSLGMTFISDLLPKVLIPLGNILASVAYGIGSMFGPLIGGSLIKTPGGGFFFGIAGVMFIVFLACLIHNFSYLREKQQSSKM</sequence>
<dbReference type="Pfam" id="PF07690">
    <property type="entry name" value="MFS_1"/>
    <property type="match status" value="1"/>
</dbReference>
<evidence type="ECO:0000256" key="2">
    <source>
        <dbReference type="ARBA" id="ARBA00022448"/>
    </source>
</evidence>
<evidence type="ECO:0000256" key="4">
    <source>
        <dbReference type="ARBA" id="ARBA00022692"/>
    </source>
</evidence>
<evidence type="ECO:0000256" key="5">
    <source>
        <dbReference type="ARBA" id="ARBA00022989"/>
    </source>
</evidence>
<feature type="transmembrane region" description="Helical" evidence="7">
    <location>
        <begin position="159"/>
        <end position="181"/>
    </location>
</feature>
<feature type="transmembrane region" description="Helical" evidence="7">
    <location>
        <begin position="12"/>
        <end position="35"/>
    </location>
</feature>
<keyword evidence="10" id="KW-1185">Reference proteome</keyword>
<feature type="transmembrane region" description="Helical" evidence="7">
    <location>
        <begin position="135"/>
        <end position="153"/>
    </location>
</feature>
<dbReference type="SUPFAM" id="SSF103473">
    <property type="entry name" value="MFS general substrate transporter"/>
    <property type="match status" value="1"/>
</dbReference>
<dbReference type="InterPro" id="IPR011701">
    <property type="entry name" value="MFS"/>
</dbReference>
<keyword evidence="3" id="KW-1003">Cell membrane</keyword>
<proteinExistence type="predicted"/>
<feature type="domain" description="Major facilitator superfamily (MFS) profile" evidence="8">
    <location>
        <begin position="10"/>
        <end position="391"/>
    </location>
</feature>
<keyword evidence="2" id="KW-0813">Transport</keyword>
<reference evidence="10" key="1">
    <citation type="journal article" date="2019" name="Int. J. Syst. Evol. Microbiol.">
        <title>The Global Catalogue of Microorganisms (GCM) 10K type strain sequencing project: providing services to taxonomists for standard genome sequencing and annotation.</title>
        <authorList>
            <consortium name="The Broad Institute Genomics Platform"/>
            <consortium name="The Broad Institute Genome Sequencing Center for Infectious Disease"/>
            <person name="Wu L."/>
            <person name="Ma J."/>
        </authorList>
    </citation>
    <scope>NUCLEOTIDE SEQUENCE [LARGE SCALE GENOMIC DNA]</scope>
    <source>
        <strain evidence="10">CGMCC 1.16305</strain>
    </source>
</reference>
<protein>
    <submittedName>
        <fullName evidence="9">MFS transporter</fullName>
    </submittedName>
</protein>
<feature type="transmembrane region" description="Helical" evidence="7">
    <location>
        <begin position="100"/>
        <end position="123"/>
    </location>
</feature>
<dbReference type="InterPro" id="IPR020846">
    <property type="entry name" value="MFS_dom"/>
</dbReference>
<evidence type="ECO:0000259" key="8">
    <source>
        <dbReference type="PROSITE" id="PS50850"/>
    </source>
</evidence>
<evidence type="ECO:0000256" key="3">
    <source>
        <dbReference type="ARBA" id="ARBA00022475"/>
    </source>
</evidence>
<dbReference type="InterPro" id="IPR047200">
    <property type="entry name" value="MFS_YcaD-like"/>
</dbReference>
<feature type="transmembrane region" description="Helical" evidence="7">
    <location>
        <begin position="245"/>
        <end position="263"/>
    </location>
</feature>
<feature type="transmembrane region" description="Helical" evidence="7">
    <location>
        <begin position="364"/>
        <end position="387"/>
    </location>
</feature>
<dbReference type="Proteomes" id="UP001596505">
    <property type="component" value="Unassembled WGS sequence"/>
</dbReference>
<gene>
    <name evidence="9" type="ORF">ACFQRG_13285</name>
</gene>
<dbReference type="PROSITE" id="PS50850">
    <property type="entry name" value="MFS"/>
    <property type="match status" value="1"/>
</dbReference>
<evidence type="ECO:0000256" key="6">
    <source>
        <dbReference type="ARBA" id="ARBA00023136"/>
    </source>
</evidence>
<keyword evidence="4 7" id="KW-0812">Transmembrane</keyword>
<dbReference type="PANTHER" id="PTHR23521">
    <property type="entry name" value="TRANSPORTER MFS SUPERFAMILY"/>
    <property type="match status" value="1"/>
</dbReference>
<dbReference type="Gene3D" id="1.20.1250.20">
    <property type="entry name" value="MFS general substrate transporter like domains"/>
    <property type="match status" value="2"/>
</dbReference>
<comment type="subcellular location">
    <subcellularLocation>
        <location evidence="1">Cell membrane</location>
        <topology evidence="1">Multi-pass membrane protein</topology>
    </subcellularLocation>
</comment>
<keyword evidence="5 7" id="KW-1133">Transmembrane helix</keyword>
<dbReference type="CDD" id="cd17477">
    <property type="entry name" value="MFS_YcaD_like"/>
    <property type="match status" value="1"/>
</dbReference>
<evidence type="ECO:0000256" key="1">
    <source>
        <dbReference type="ARBA" id="ARBA00004651"/>
    </source>
</evidence>
<evidence type="ECO:0000256" key="7">
    <source>
        <dbReference type="SAM" id="Phobius"/>
    </source>
</evidence>
<evidence type="ECO:0000313" key="9">
    <source>
        <dbReference type="EMBL" id="MFC7393928.1"/>
    </source>
</evidence>
<comment type="caution">
    <text evidence="9">The sequence shown here is derived from an EMBL/GenBank/DDBJ whole genome shotgun (WGS) entry which is preliminary data.</text>
</comment>